<feature type="compositionally biased region" description="Low complexity" evidence="1">
    <location>
        <begin position="216"/>
        <end position="230"/>
    </location>
</feature>
<accession>A0A6N8DRR1</accession>
<comment type="caution">
    <text evidence="2">The sequence shown here is derived from an EMBL/GenBank/DDBJ whole genome shotgun (WGS) entry which is preliminary data.</text>
</comment>
<evidence type="ECO:0000313" key="3">
    <source>
        <dbReference type="Proteomes" id="UP000439113"/>
    </source>
</evidence>
<evidence type="ECO:0000256" key="1">
    <source>
        <dbReference type="SAM" id="MobiDB-lite"/>
    </source>
</evidence>
<name>A0A6N8DRR1_RHOAC</name>
<dbReference type="RefSeq" id="WP_155447830.1">
    <property type="nucleotide sequence ID" value="NZ_JAOQNR010000025.1"/>
</dbReference>
<organism evidence="2 3">
    <name type="scientific">Rhodoblastus acidophilus</name>
    <name type="common">Rhodopseudomonas acidophila</name>
    <dbReference type="NCBI Taxonomy" id="1074"/>
    <lineage>
        <taxon>Bacteria</taxon>
        <taxon>Pseudomonadati</taxon>
        <taxon>Pseudomonadota</taxon>
        <taxon>Alphaproteobacteria</taxon>
        <taxon>Hyphomicrobiales</taxon>
        <taxon>Rhodoblastaceae</taxon>
        <taxon>Rhodoblastus</taxon>
    </lineage>
</organism>
<gene>
    <name evidence="2" type="ORF">GJ654_19380</name>
</gene>
<dbReference type="Proteomes" id="UP000439113">
    <property type="component" value="Unassembled WGS sequence"/>
</dbReference>
<protein>
    <submittedName>
        <fullName evidence="2">Uncharacterized protein</fullName>
    </submittedName>
</protein>
<dbReference type="OrthoDB" id="7279889at2"/>
<proteinExistence type="predicted"/>
<sequence>MDKLNFDLDESAVLRRFDRSSPDALLKSIAREIVNLRRAQAEIAVKMEVFASLQAAADRIVAAEAGARGASHPSRVVIEAAQSFHGSMGFYELEHDPDGQPFRWTGPDPRFSFEFFINRKTPARFVLRFGPLFTGGSPIGLLCFVDGEPAPVKLQAATTCFEAVGLLPPRRDAGGSVLSFVCPQMGSPASQGLDDARMLGLLFRRLTVESTPEQQALAPAAAPENVAPAAVPSPVPAPAPRGEFAAKKPVVKTGSEAQPAPTFQEISFKGPAR</sequence>
<dbReference type="EMBL" id="WNKS01000027">
    <property type="protein sequence ID" value="MTV33149.1"/>
    <property type="molecule type" value="Genomic_DNA"/>
</dbReference>
<evidence type="ECO:0000313" key="2">
    <source>
        <dbReference type="EMBL" id="MTV33149.1"/>
    </source>
</evidence>
<reference evidence="2 3" key="1">
    <citation type="submission" date="2019-11" db="EMBL/GenBank/DDBJ databases">
        <title>Whole-genome sequence of a Rhodoblastus acidophilus DSM 142.</title>
        <authorList>
            <person name="Kyndt J.A."/>
            <person name="Meyer T.E."/>
        </authorList>
    </citation>
    <scope>NUCLEOTIDE SEQUENCE [LARGE SCALE GENOMIC DNA]</scope>
    <source>
        <strain evidence="2 3">DSM 142</strain>
    </source>
</reference>
<feature type="region of interest" description="Disordered" evidence="1">
    <location>
        <begin position="214"/>
        <end position="273"/>
    </location>
</feature>
<dbReference type="AlphaFoldDB" id="A0A6N8DRR1"/>